<evidence type="ECO:0000313" key="8">
    <source>
        <dbReference type="Proteomes" id="UP000295537"/>
    </source>
</evidence>
<feature type="chain" id="PRO_5020745702" evidence="5">
    <location>
        <begin position="25"/>
        <end position="545"/>
    </location>
</feature>
<dbReference type="Gene3D" id="3.40.190.10">
    <property type="entry name" value="Periplasmic binding protein-like II"/>
    <property type="match status" value="1"/>
</dbReference>
<reference evidence="7 8" key="1">
    <citation type="submission" date="2019-03" db="EMBL/GenBank/DDBJ databases">
        <title>Genomic Encyclopedia of Type Strains, Phase IV (KMG-IV): sequencing the most valuable type-strain genomes for metagenomic binning, comparative biology and taxonomic classification.</title>
        <authorList>
            <person name="Goeker M."/>
        </authorList>
    </citation>
    <scope>NUCLEOTIDE SEQUENCE [LARGE SCALE GENOMIC DNA]</scope>
    <source>
        <strain evidence="7 8">DSM 16380</strain>
    </source>
</reference>
<organism evidence="7 8">
    <name type="scientific">Nicoletella semolina</name>
    <dbReference type="NCBI Taxonomy" id="271160"/>
    <lineage>
        <taxon>Bacteria</taxon>
        <taxon>Pseudomonadati</taxon>
        <taxon>Pseudomonadota</taxon>
        <taxon>Gammaproteobacteria</taxon>
        <taxon>Pasteurellales</taxon>
        <taxon>Pasteurellaceae</taxon>
        <taxon>Nicoletella</taxon>
    </lineage>
</organism>
<dbReference type="FunFam" id="3.10.105.10:FF:000001">
    <property type="entry name" value="Oligopeptide ABC transporter, oligopeptide-binding protein"/>
    <property type="match status" value="1"/>
</dbReference>
<dbReference type="SUPFAM" id="SSF53850">
    <property type="entry name" value="Periplasmic binding protein-like II"/>
    <property type="match status" value="1"/>
</dbReference>
<dbReference type="GO" id="GO:1904680">
    <property type="term" value="F:peptide transmembrane transporter activity"/>
    <property type="evidence" value="ECO:0007669"/>
    <property type="project" value="TreeGrafter"/>
</dbReference>
<dbReference type="Gene3D" id="3.10.105.10">
    <property type="entry name" value="Dipeptide-binding Protein, Domain 3"/>
    <property type="match status" value="1"/>
</dbReference>
<name>A0A4R2NCR2_9PAST</name>
<evidence type="ECO:0000256" key="4">
    <source>
        <dbReference type="ARBA" id="ARBA00022729"/>
    </source>
</evidence>
<feature type="domain" description="Solute-binding protein family 5" evidence="6">
    <location>
        <begin position="80"/>
        <end position="465"/>
    </location>
</feature>
<dbReference type="GO" id="GO:0043190">
    <property type="term" value="C:ATP-binding cassette (ABC) transporter complex"/>
    <property type="evidence" value="ECO:0007669"/>
    <property type="project" value="InterPro"/>
</dbReference>
<dbReference type="CDD" id="cd08504">
    <property type="entry name" value="PBP2_OppA"/>
    <property type="match status" value="1"/>
</dbReference>
<evidence type="ECO:0000256" key="3">
    <source>
        <dbReference type="ARBA" id="ARBA00022448"/>
    </source>
</evidence>
<dbReference type="PANTHER" id="PTHR30290:SF10">
    <property type="entry name" value="PERIPLASMIC OLIGOPEPTIDE-BINDING PROTEIN-RELATED"/>
    <property type="match status" value="1"/>
</dbReference>
<proteinExistence type="inferred from homology"/>
<dbReference type="Proteomes" id="UP000295537">
    <property type="component" value="Unassembled WGS sequence"/>
</dbReference>
<evidence type="ECO:0000256" key="2">
    <source>
        <dbReference type="ARBA" id="ARBA00005695"/>
    </source>
</evidence>
<sequence length="545" mass="61059">MQTTFIRSLLASTIALGLSVGAMAANVPAGTVLAEKQEIVINNGSEPQSFDPHKTEGVPESQISYQLLEGLISKDSDGNLIPAAAISWESTPDFKQWTFKLRPEAKWSNGDPVTAHDFVFSWRRLADPKTGSPYASYLNYLQIENAQDVIDGRKKPEELGLKAVDDYTFQLTLSNPVPYLAGMTTHQSVLPVPQKVVEKFGDEWVKKENYVGNGAYKLVDHVINEKIVFERNPHYWNDKETVINKATFLSIPSPNTDVQRYRAGEIDITNYGLPPELFPKLKAEIPNEVFVVRTLSTYMYELNHSKAPFDNIKVREAVNLALDRNVITDKVLAQGQTPTYVFTPTYAAEGGAIQQAEYASLPMSKRSEKAIKLLEELGYSKSNPLKFTILYNTNENHKKVAIAAASLWKANTKGLIEVKLENQEWKTYLETRKSGKSDAARAGWSADYNHATSFVNYFLSNSTNNTAFYKSKEYDDAVAESYLATDVAGREAAYAKAEAILAKDYAVVPVYNYVNTRLVKPYVKGYTGKDPQDNVYLRNLYLIKQ</sequence>
<dbReference type="PIRSF" id="PIRSF002741">
    <property type="entry name" value="MppA"/>
    <property type="match status" value="1"/>
</dbReference>
<accession>A0A4R2NCR2</accession>
<gene>
    <name evidence="7" type="ORF">EV693_101258</name>
</gene>
<dbReference type="FunFam" id="3.90.76.10:FF:000001">
    <property type="entry name" value="Oligopeptide ABC transporter substrate-binding protein"/>
    <property type="match status" value="1"/>
</dbReference>
<evidence type="ECO:0000256" key="5">
    <source>
        <dbReference type="SAM" id="SignalP"/>
    </source>
</evidence>
<dbReference type="AlphaFoldDB" id="A0A4R2NCR2"/>
<dbReference type="InterPro" id="IPR039424">
    <property type="entry name" value="SBP_5"/>
</dbReference>
<dbReference type="Gene3D" id="3.90.76.10">
    <property type="entry name" value="Dipeptide-binding Protein, Domain 1"/>
    <property type="match status" value="1"/>
</dbReference>
<dbReference type="SMR" id="A0A4R2NCR2"/>
<feature type="signal peptide" evidence="5">
    <location>
        <begin position="1"/>
        <end position="24"/>
    </location>
</feature>
<dbReference type="OrthoDB" id="9801912at2"/>
<dbReference type="GO" id="GO:0015833">
    <property type="term" value="P:peptide transport"/>
    <property type="evidence" value="ECO:0007669"/>
    <property type="project" value="TreeGrafter"/>
</dbReference>
<protein>
    <submittedName>
        <fullName evidence="7">Oligopeptide transport system substrate-binding protein</fullName>
    </submittedName>
</protein>
<keyword evidence="3" id="KW-0813">Transport</keyword>
<keyword evidence="4 5" id="KW-0732">Signal</keyword>
<dbReference type="RefSeq" id="WP_132500587.1">
    <property type="nucleotide sequence ID" value="NZ_LVXA01000001.1"/>
</dbReference>
<evidence type="ECO:0000313" key="7">
    <source>
        <dbReference type="EMBL" id="TCP18991.1"/>
    </source>
</evidence>
<dbReference type="PANTHER" id="PTHR30290">
    <property type="entry name" value="PERIPLASMIC BINDING COMPONENT OF ABC TRANSPORTER"/>
    <property type="match status" value="1"/>
</dbReference>
<keyword evidence="8" id="KW-1185">Reference proteome</keyword>
<comment type="subcellular location">
    <subcellularLocation>
        <location evidence="1">Cell envelope</location>
    </subcellularLocation>
</comment>
<comment type="similarity">
    <text evidence="2">Belongs to the bacterial solute-binding protein 5 family.</text>
</comment>
<dbReference type="EMBL" id="SLXJ01000001">
    <property type="protein sequence ID" value="TCP18991.1"/>
    <property type="molecule type" value="Genomic_DNA"/>
</dbReference>
<dbReference type="GO" id="GO:0030288">
    <property type="term" value="C:outer membrane-bounded periplasmic space"/>
    <property type="evidence" value="ECO:0007669"/>
    <property type="project" value="TreeGrafter"/>
</dbReference>
<evidence type="ECO:0000256" key="1">
    <source>
        <dbReference type="ARBA" id="ARBA00004196"/>
    </source>
</evidence>
<dbReference type="InterPro" id="IPR000914">
    <property type="entry name" value="SBP_5_dom"/>
</dbReference>
<comment type="caution">
    <text evidence="7">The sequence shown here is derived from an EMBL/GenBank/DDBJ whole genome shotgun (WGS) entry which is preliminary data.</text>
</comment>
<dbReference type="Pfam" id="PF00496">
    <property type="entry name" value="SBP_bac_5"/>
    <property type="match status" value="1"/>
</dbReference>
<evidence type="ECO:0000259" key="6">
    <source>
        <dbReference type="Pfam" id="PF00496"/>
    </source>
</evidence>
<dbReference type="InterPro" id="IPR030678">
    <property type="entry name" value="Peptide/Ni-bd"/>
</dbReference>